<dbReference type="PANTHER" id="PTHR43744:SF6">
    <property type="entry name" value="ABC TRANSPORTER PERMEASE PROTEIN YESQ-RELATED"/>
    <property type="match status" value="1"/>
</dbReference>
<dbReference type="InterPro" id="IPR035906">
    <property type="entry name" value="MetI-like_sf"/>
</dbReference>
<evidence type="ECO:0000313" key="10">
    <source>
        <dbReference type="Proteomes" id="UP000000845"/>
    </source>
</evidence>
<dbReference type="RefSeq" id="WP_012863455.1">
    <property type="nucleotide sequence ID" value="NC_013517.1"/>
</dbReference>
<evidence type="ECO:0000256" key="5">
    <source>
        <dbReference type="ARBA" id="ARBA00022989"/>
    </source>
</evidence>
<accession>D1AGC8</accession>
<evidence type="ECO:0000256" key="3">
    <source>
        <dbReference type="ARBA" id="ARBA00022475"/>
    </source>
</evidence>
<proteinExistence type="inferred from homology"/>
<keyword evidence="5 7" id="KW-1133">Transmembrane helix</keyword>
<dbReference type="KEGG" id="str:Sterm_4048"/>
<feature type="transmembrane region" description="Helical" evidence="7">
    <location>
        <begin position="116"/>
        <end position="138"/>
    </location>
</feature>
<name>D1AGC8_SEBTE</name>
<comment type="subcellular location">
    <subcellularLocation>
        <location evidence="1 7">Cell membrane</location>
        <topology evidence="1 7">Multi-pass membrane protein</topology>
    </subcellularLocation>
</comment>
<keyword evidence="4 7" id="KW-0812">Transmembrane</keyword>
<feature type="transmembrane region" description="Helical" evidence="7">
    <location>
        <begin position="193"/>
        <end position="216"/>
    </location>
</feature>
<dbReference type="Pfam" id="PF00528">
    <property type="entry name" value="BPD_transp_1"/>
    <property type="match status" value="1"/>
</dbReference>
<reference evidence="9 10" key="2">
    <citation type="journal article" date="2010" name="Stand. Genomic Sci.">
        <title>Complete genome sequence of Sebaldella termitidis type strain (NCTC 11300).</title>
        <authorList>
            <person name="Harmon-Smith M."/>
            <person name="Celia L."/>
            <person name="Chertkov O."/>
            <person name="Lapidus A."/>
            <person name="Copeland A."/>
            <person name="Glavina Del Rio T."/>
            <person name="Nolan M."/>
            <person name="Lucas S."/>
            <person name="Tice H."/>
            <person name="Cheng J.F."/>
            <person name="Han C."/>
            <person name="Detter J.C."/>
            <person name="Bruce D."/>
            <person name="Goodwin L."/>
            <person name="Pitluck S."/>
            <person name="Pati A."/>
            <person name="Liolios K."/>
            <person name="Ivanova N."/>
            <person name="Mavromatis K."/>
            <person name="Mikhailova N."/>
            <person name="Chen A."/>
            <person name="Palaniappan K."/>
            <person name="Land M."/>
            <person name="Hauser L."/>
            <person name="Chang Y.J."/>
            <person name="Jeffries C.D."/>
            <person name="Brettin T."/>
            <person name="Goker M."/>
            <person name="Beck B."/>
            <person name="Bristow J."/>
            <person name="Eisen J.A."/>
            <person name="Markowitz V."/>
            <person name="Hugenholtz P."/>
            <person name="Kyrpides N.C."/>
            <person name="Klenk H.P."/>
            <person name="Chen F."/>
        </authorList>
    </citation>
    <scope>NUCLEOTIDE SEQUENCE [LARGE SCALE GENOMIC DNA]</scope>
    <source>
        <strain evidence="10">ATCC 33386 / NCTC 11300</strain>
    </source>
</reference>
<feature type="transmembrane region" description="Helical" evidence="7">
    <location>
        <begin position="80"/>
        <end position="104"/>
    </location>
</feature>
<feature type="transmembrane region" description="Helical" evidence="7">
    <location>
        <begin position="252"/>
        <end position="273"/>
    </location>
</feature>
<keyword evidence="2 7" id="KW-0813">Transport</keyword>
<evidence type="ECO:0000256" key="1">
    <source>
        <dbReference type="ARBA" id="ARBA00004651"/>
    </source>
</evidence>
<protein>
    <submittedName>
        <fullName evidence="9">Binding-protein-dependent transport systems inner membrane component</fullName>
    </submittedName>
</protein>
<evidence type="ECO:0000256" key="7">
    <source>
        <dbReference type="RuleBase" id="RU363032"/>
    </source>
</evidence>
<dbReference type="HOGENOM" id="CLU_016047_1_1_0"/>
<gene>
    <name evidence="9" type="ordered locus">Sterm_4048</name>
</gene>
<dbReference type="SUPFAM" id="SSF161098">
    <property type="entry name" value="MetI-like"/>
    <property type="match status" value="1"/>
</dbReference>
<evidence type="ECO:0000313" key="9">
    <source>
        <dbReference type="EMBL" id="ACZ10880.1"/>
    </source>
</evidence>
<dbReference type="GO" id="GO:0005886">
    <property type="term" value="C:plasma membrane"/>
    <property type="evidence" value="ECO:0007669"/>
    <property type="project" value="UniProtKB-SubCell"/>
</dbReference>
<evidence type="ECO:0000256" key="6">
    <source>
        <dbReference type="ARBA" id="ARBA00023136"/>
    </source>
</evidence>
<dbReference type="eggNOG" id="COG0395">
    <property type="taxonomic scope" value="Bacteria"/>
</dbReference>
<keyword evidence="10" id="KW-1185">Reference proteome</keyword>
<keyword evidence="6 7" id="KW-0472">Membrane</keyword>
<evidence type="ECO:0000256" key="4">
    <source>
        <dbReference type="ARBA" id="ARBA00022692"/>
    </source>
</evidence>
<feature type="domain" description="ABC transmembrane type-1" evidence="8">
    <location>
        <begin position="81"/>
        <end position="273"/>
    </location>
</feature>
<comment type="similarity">
    <text evidence="7">Belongs to the binding-protein-dependent transport system permease family.</text>
</comment>
<keyword evidence="3" id="KW-1003">Cell membrane</keyword>
<dbReference type="Proteomes" id="UP000000845">
    <property type="component" value="Chromosome"/>
</dbReference>
<dbReference type="PANTHER" id="PTHR43744">
    <property type="entry name" value="ABC TRANSPORTER PERMEASE PROTEIN MG189-RELATED-RELATED"/>
    <property type="match status" value="1"/>
</dbReference>
<dbReference type="CDD" id="cd06261">
    <property type="entry name" value="TM_PBP2"/>
    <property type="match status" value="1"/>
</dbReference>
<organism evidence="9 10">
    <name type="scientific">Sebaldella termitidis (strain ATCC 33386 / NCTC 11300)</name>
    <dbReference type="NCBI Taxonomy" id="526218"/>
    <lineage>
        <taxon>Bacteria</taxon>
        <taxon>Fusobacteriati</taxon>
        <taxon>Fusobacteriota</taxon>
        <taxon>Fusobacteriia</taxon>
        <taxon>Fusobacteriales</taxon>
        <taxon>Leptotrichiaceae</taxon>
        <taxon>Sebaldella</taxon>
    </lineage>
</organism>
<dbReference type="InterPro" id="IPR000515">
    <property type="entry name" value="MetI-like"/>
</dbReference>
<dbReference type="GO" id="GO:0055085">
    <property type="term" value="P:transmembrane transport"/>
    <property type="evidence" value="ECO:0007669"/>
    <property type="project" value="InterPro"/>
</dbReference>
<dbReference type="PROSITE" id="PS50928">
    <property type="entry name" value="ABC_TM1"/>
    <property type="match status" value="1"/>
</dbReference>
<dbReference type="STRING" id="526218.Sterm_4048"/>
<dbReference type="AlphaFoldDB" id="D1AGC8"/>
<evidence type="ECO:0000259" key="8">
    <source>
        <dbReference type="PROSITE" id="PS50928"/>
    </source>
</evidence>
<evidence type="ECO:0000256" key="2">
    <source>
        <dbReference type="ARBA" id="ARBA00022448"/>
    </source>
</evidence>
<feature type="transmembrane region" description="Helical" evidence="7">
    <location>
        <begin position="21"/>
        <end position="43"/>
    </location>
</feature>
<reference evidence="10" key="1">
    <citation type="submission" date="2009-09" db="EMBL/GenBank/DDBJ databases">
        <title>The complete chromosome of Sebaldella termitidis ATCC 33386.</title>
        <authorList>
            <consortium name="US DOE Joint Genome Institute (JGI-PGF)"/>
            <person name="Lucas S."/>
            <person name="Copeland A."/>
            <person name="Lapidus A."/>
            <person name="Glavina del Rio T."/>
            <person name="Dalin E."/>
            <person name="Tice H."/>
            <person name="Bruce D."/>
            <person name="Goodwin L."/>
            <person name="Pitluck S."/>
            <person name="Kyrpides N."/>
            <person name="Mavromatis K."/>
            <person name="Ivanova N."/>
            <person name="Mikhailova N."/>
            <person name="Sims D."/>
            <person name="Meincke L."/>
            <person name="Brettin T."/>
            <person name="Detter J.C."/>
            <person name="Han C."/>
            <person name="Larimer F."/>
            <person name="Land M."/>
            <person name="Hauser L."/>
            <person name="Markowitz V."/>
            <person name="Cheng J.F."/>
            <person name="Hugenholtz P."/>
            <person name="Woyke T."/>
            <person name="Wu D."/>
            <person name="Eisen J.A."/>
        </authorList>
    </citation>
    <scope>NUCLEOTIDE SEQUENCE [LARGE SCALE GENOMIC DNA]</scope>
    <source>
        <strain evidence="10">ATCC 33386 / NCTC 11300</strain>
    </source>
</reference>
<feature type="transmembrane region" description="Helical" evidence="7">
    <location>
        <begin position="150"/>
        <end position="172"/>
    </location>
</feature>
<dbReference type="Gene3D" id="1.10.3720.10">
    <property type="entry name" value="MetI-like"/>
    <property type="match status" value="1"/>
</dbReference>
<dbReference type="EMBL" id="CP001739">
    <property type="protein sequence ID" value="ACZ10880.1"/>
    <property type="molecule type" value="Genomic_DNA"/>
</dbReference>
<sequence length="287" mass="32194">MESVGRSKSKTKKTADAAIKYIILIVVGLLMIYPLLWLIGASFKENNEIFSSVGIIPKKFDVTGYINGWKTSTEYTFTKYFMNTFAIVVPKVILTLISCTLAAYGFARFKIPGKKFLFSILIGTLLLPTIVLNIPQYIMYRQIGWLDTYLPLIIPSLLATDTFFVFMLVQFLRGLPIELEEAAKIDGCNSFQTLIYILVPILKPALISVALFQFIWSMNDFMGPLIYISSVEKYPVSIALKMSMDNSAVVQWNQVMAMAVIALVPSIVIFFSAQKYFVEGVSTSGLK</sequence>